<dbReference type="InterPro" id="IPR013094">
    <property type="entry name" value="AB_hydrolase_3"/>
</dbReference>
<evidence type="ECO:0000313" key="3">
    <source>
        <dbReference type="EMBL" id="KDN62007.1"/>
    </source>
</evidence>
<dbReference type="SUPFAM" id="SSF53474">
    <property type="entry name" value="alpha/beta-Hydrolases"/>
    <property type="match status" value="1"/>
</dbReference>
<dbReference type="Gene3D" id="3.40.50.1820">
    <property type="entry name" value="alpha/beta hydrolase"/>
    <property type="match status" value="1"/>
</dbReference>
<dbReference type="EMBL" id="JMSE01001363">
    <property type="protein sequence ID" value="KDN62007.1"/>
    <property type="molecule type" value="Genomic_DNA"/>
</dbReference>
<evidence type="ECO:0000259" key="2">
    <source>
        <dbReference type="Pfam" id="PF07859"/>
    </source>
</evidence>
<gene>
    <name evidence="3" type="ORF">CSUB01_12541</name>
</gene>
<accession>A0A066WZ60</accession>
<name>A0A066WZ60_COLSU</name>
<sequence>MPPARPPYDMDLIPIQASFEPFGPITPGFVSKHHVRHRNITHTQHHAPGLFPSQPPIALSVFTPTAPYLSTKLRPYIFYIHGGGFIFLHRLVGLDQPLDGALETGAVLVSVEYRRAPEHPQPAACDDCSAGLSWVRLSADKLGIDITRMIVAAHSAGSALAAGLALRARDENVDPRILAQMLPCPMLDDRSNTLRCLQVDGEEPWDRTKNMAAWKIATADKMGNE</sequence>
<dbReference type="Pfam" id="PF07859">
    <property type="entry name" value="Abhydrolase_3"/>
    <property type="match status" value="1"/>
</dbReference>
<evidence type="ECO:0000313" key="4">
    <source>
        <dbReference type="Proteomes" id="UP000027238"/>
    </source>
</evidence>
<proteinExistence type="predicted"/>
<dbReference type="Proteomes" id="UP000027238">
    <property type="component" value="Unassembled WGS sequence"/>
</dbReference>
<dbReference type="GO" id="GO:0016787">
    <property type="term" value="F:hydrolase activity"/>
    <property type="evidence" value="ECO:0007669"/>
    <property type="project" value="UniProtKB-KW"/>
</dbReference>
<feature type="non-terminal residue" evidence="3">
    <location>
        <position position="225"/>
    </location>
</feature>
<dbReference type="STRING" id="1173701.A0A066WZ60"/>
<comment type="caution">
    <text evidence="3">The sequence shown here is derived from an EMBL/GenBank/DDBJ whole genome shotgun (WGS) entry which is preliminary data.</text>
</comment>
<organism evidence="3 4">
    <name type="scientific">Colletotrichum sublineola</name>
    <name type="common">Sorghum anthracnose fungus</name>
    <dbReference type="NCBI Taxonomy" id="1173701"/>
    <lineage>
        <taxon>Eukaryota</taxon>
        <taxon>Fungi</taxon>
        <taxon>Dikarya</taxon>
        <taxon>Ascomycota</taxon>
        <taxon>Pezizomycotina</taxon>
        <taxon>Sordariomycetes</taxon>
        <taxon>Hypocreomycetidae</taxon>
        <taxon>Glomerellales</taxon>
        <taxon>Glomerellaceae</taxon>
        <taxon>Colletotrichum</taxon>
        <taxon>Colletotrichum graminicola species complex</taxon>
    </lineage>
</organism>
<dbReference type="PANTHER" id="PTHR48081">
    <property type="entry name" value="AB HYDROLASE SUPERFAMILY PROTEIN C4A8.06C"/>
    <property type="match status" value="1"/>
</dbReference>
<dbReference type="InterPro" id="IPR050300">
    <property type="entry name" value="GDXG_lipolytic_enzyme"/>
</dbReference>
<dbReference type="PANTHER" id="PTHR48081:SF8">
    <property type="entry name" value="ALPHA_BETA HYDROLASE FOLD-3 DOMAIN-CONTAINING PROTEIN-RELATED"/>
    <property type="match status" value="1"/>
</dbReference>
<dbReference type="AlphaFoldDB" id="A0A066WZ60"/>
<keyword evidence="1 3" id="KW-0378">Hydrolase</keyword>
<evidence type="ECO:0000256" key="1">
    <source>
        <dbReference type="ARBA" id="ARBA00022801"/>
    </source>
</evidence>
<dbReference type="OrthoDB" id="408631at2759"/>
<reference evidence="4" key="1">
    <citation type="journal article" date="2014" name="Genome Announc.">
        <title>Draft genome sequence of Colletotrichum sublineola, a destructive pathogen of cultivated sorghum.</title>
        <authorList>
            <person name="Baroncelli R."/>
            <person name="Sanz-Martin J.M."/>
            <person name="Rech G.E."/>
            <person name="Sukno S.A."/>
            <person name="Thon M.R."/>
        </authorList>
    </citation>
    <scope>NUCLEOTIDE SEQUENCE [LARGE SCALE GENOMIC DNA]</scope>
    <source>
        <strain evidence="4">TX430BB</strain>
    </source>
</reference>
<dbReference type="HOGENOM" id="CLU_1232436_0_0_1"/>
<protein>
    <submittedName>
        <fullName evidence="3">Putative alpha/beta hydrolase fold-3 domain-containing protein</fullName>
    </submittedName>
</protein>
<dbReference type="InterPro" id="IPR029058">
    <property type="entry name" value="AB_hydrolase_fold"/>
</dbReference>
<keyword evidence="4" id="KW-1185">Reference proteome</keyword>
<feature type="domain" description="Alpha/beta hydrolase fold-3" evidence="2">
    <location>
        <begin position="77"/>
        <end position="218"/>
    </location>
</feature>
<dbReference type="eggNOG" id="KOG1515">
    <property type="taxonomic scope" value="Eukaryota"/>
</dbReference>